<keyword evidence="1" id="KW-0479">Metal-binding</keyword>
<dbReference type="OrthoDB" id="8062037at2759"/>
<dbReference type="Proteomes" id="UP000063063">
    <property type="component" value="Chromosome 34"/>
</dbReference>
<dbReference type="InterPro" id="IPR042862">
    <property type="entry name" value="RNF32"/>
</dbReference>
<evidence type="ECO:0000313" key="4">
    <source>
        <dbReference type="Proteomes" id="UP000063063"/>
    </source>
</evidence>
<dbReference type="EMBL" id="CP009403">
    <property type="protein sequence ID" value="AIO01863.1"/>
    <property type="molecule type" value="Genomic_DNA"/>
</dbReference>
<dbReference type="GO" id="GO:0008270">
    <property type="term" value="F:zinc ion binding"/>
    <property type="evidence" value="ECO:0007669"/>
    <property type="project" value="UniProtKB-KW"/>
</dbReference>
<dbReference type="PROSITE" id="PS50089">
    <property type="entry name" value="ZF_RING_2"/>
    <property type="match status" value="1"/>
</dbReference>
<dbReference type="SMART" id="SM00184">
    <property type="entry name" value="RING"/>
    <property type="match status" value="2"/>
</dbReference>
<evidence type="ECO:0000259" key="2">
    <source>
        <dbReference type="PROSITE" id="PS50089"/>
    </source>
</evidence>
<feature type="domain" description="RING-type" evidence="2">
    <location>
        <begin position="1"/>
        <end position="56"/>
    </location>
</feature>
<evidence type="ECO:0000256" key="1">
    <source>
        <dbReference type="PROSITE-ProRule" id="PRU00175"/>
    </source>
</evidence>
<organism evidence="3 4">
    <name type="scientific">Leishmania panamensis</name>
    <dbReference type="NCBI Taxonomy" id="5679"/>
    <lineage>
        <taxon>Eukaryota</taxon>
        <taxon>Discoba</taxon>
        <taxon>Euglenozoa</taxon>
        <taxon>Kinetoplastea</taxon>
        <taxon>Metakinetoplastina</taxon>
        <taxon>Trypanosomatida</taxon>
        <taxon>Trypanosomatidae</taxon>
        <taxon>Leishmaniinae</taxon>
        <taxon>Leishmania</taxon>
        <taxon>Leishmania guyanensis species complex</taxon>
    </lineage>
</organism>
<name>A0A088S0D1_LEIPA</name>
<sequence>MCYSAKGDEGQVILSCSHVFHTQCFRSFERYVRAQQRADALGVAVATAPLACPVCRTQNYHKRIFYEGKAVAQRAAIVKVQAAVRGLLARRAYTKLRLKNNREFRTHYVQERLARLSAAWEAFCAQQERSRVAVEAALAVQHQAARAACLTEEAWAELWRKTVHDPSASSESGSLAAPATAGVSVQCPICLELIYCSHWPGTRAASFHAGGVRKSTGEDAVAAMRMAYESRQAAKRVQPLELKAIRKSTGMPMGGAVKGAVSRKVSNPSTADPGATGLVRGWKVVSRRVTQHQAGHQKGSAQWAAAAPRPEHETAFTVLSSAKVVDADSANKAASILPQSGVLLSCGHYFHAACIKCYEQFNERGSLRVDKQPGQVVAIVLNRCPICRSGYAKHPM</sequence>
<keyword evidence="1" id="KW-0863">Zinc-finger</keyword>
<keyword evidence="1" id="KW-0862">Zinc</keyword>
<dbReference type="PANTHER" id="PTHR14991:SF0">
    <property type="entry name" value="RING FINGER PROTEIN 32"/>
    <property type="match status" value="1"/>
</dbReference>
<evidence type="ECO:0000313" key="3">
    <source>
        <dbReference type="EMBL" id="AIO01863.1"/>
    </source>
</evidence>
<gene>
    <name evidence="3" type="ORF">LPMP_342370</name>
</gene>
<proteinExistence type="predicted"/>
<dbReference type="PANTHER" id="PTHR14991">
    <property type="entry name" value="RING FINGER PROTEIN 32"/>
    <property type="match status" value="1"/>
</dbReference>
<accession>A0A088S0D1</accession>
<dbReference type="InterPro" id="IPR013083">
    <property type="entry name" value="Znf_RING/FYVE/PHD"/>
</dbReference>
<dbReference type="GeneID" id="22578742"/>
<dbReference type="RefSeq" id="XP_010702663.1">
    <property type="nucleotide sequence ID" value="XM_010704361.1"/>
</dbReference>
<keyword evidence="4" id="KW-1185">Reference proteome</keyword>
<dbReference type="VEuPathDB" id="TriTrypDB:LPAL13_340029700"/>
<dbReference type="VEuPathDB" id="TriTrypDB:LPMP_342370"/>
<protein>
    <recommendedName>
        <fullName evidence="2">RING-type domain-containing protein</fullName>
    </recommendedName>
</protein>
<dbReference type="InterPro" id="IPR001841">
    <property type="entry name" value="Znf_RING"/>
</dbReference>
<dbReference type="KEGG" id="lpan:LPMP_342370"/>
<dbReference type="PROSITE" id="PS50096">
    <property type="entry name" value="IQ"/>
    <property type="match status" value="1"/>
</dbReference>
<dbReference type="Gene3D" id="3.30.40.10">
    <property type="entry name" value="Zinc/RING finger domain, C3HC4 (zinc finger)"/>
    <property type="match status" value="2"/>
</dbReference>
<dbReference type="AlphaFoldDB" id="A0A088S0D1"/>
<reference evidence="3 4" key="1">
    <citation type="journal article" date="2015" name="Sci. Rep.">
        <title>The genome of Leishmania panamensis: insights into genomics of the L. (Viannia) subgenus.</title>
        <authorList>
            <person name="Llanes A."/>
            <person name="Restrepo C.M."/>
            <person name="Vecchio G.D."/>
            <person name="Anguizola F.J."/>
            <person name="Lleonart R."/>
        </authorList>
    </citation>
    <scope>NUCLEOTIDE SEQUENCE [LARGE SCALE GENOMIC DNA]</scope>
    <source>
        <strain evidence="3 4">MHOM/PA/94/PSC-1</strain>
    </source>
</reference>
<dbReference type="SUPFAM" id="SSF57850">
    <property type="entry name" value="RING/U-box"/>
    <property type="match status" value="2"/>
</dbReference>
<dbReference type="eggNOG" id="KOG0800">
    <property type="taxonomic scope" value="Eukaryota"/>
</dbReference>